<evidence type="ECO:0000259" key="9">
    <source>
        <dbReference type="PROSITE" id="PS51914"/>
    </source>
</evidence>
<gene>
    <name evidence="10" type="ORF">RI543_004915</name>
</gene>
<dbReference type="PANTHER" id="PTHR15414:SF0">
    <property type="entry name" value="ENDOPLASMIC RETICULUM LECTIN 1"/>
    <property type="match status" value="1"/>
</dbReference>
<dbReference type="GO" id="GO:0005789">
    <property type="term" value="C:endoplasmic reticulum membrane"/>
    <property type="evidence" value="ECO:0007669"/>
    <property type="project" value="UniProtKB-SubCell"/>
</dbReference>
<dbReference type="Gene3D" id="3.10.310.60">
    <property type="match status" value="1"/>
</dbReference>
<dbReference type="PROSITE" id="PS51914">
    <property type="entry name" value="MRH"/>
    <property type="match status" value="1"/>
</dbReference>
<comment type="similarity">
    <text evidence="2 7">Belongs to the OS-9 family.</text>
</comment>
<dbReference type="Proteomes" id="UP001306508">
    <property type="component" value="Unassembled WGS sequence"/>
</dbReference>
<feature type="domain" description="MRH" evidence="9">
    <location>
        <begin position="112"/>
        <end position="229"/>
    </location>
</feature>
<keyword evidence="4 7" id="KW-0430">Lectin</keyword>
<dbReference type="PANTHER" id="PTHR15414">
    <property type="entry name" value="OS-9-RELATED"/>
    <property type="match status" value="1"/>
</dbReference>
<protein>
    <recommendedName>
        <fullName evidence="7">Endoplasmic reticulum lectin</fullName>
    </recommendedName>
    <alternativeName>
        <fullName evidence="7">Protein OS-9</fullName>
    </alternativeName>
    <alternativeName>
        <fullName evidence="7">Protein OS-9 homolog</fullName>
    </alternativeName>
</protein>
<dbReference type="AlphaFoldDB" id="A0AAN7WLU8"/>
<keyword evidence="11" id="KW-1185">Reference proteome</keyword>
<organism evidence="10 11">
    <name type="scientific">Arxiozyma heterogenica</name>
    <dbReference type="NCBI Taxonomy" id="278026"/>
    <lineage>
        <taxon>Eukaryota</taxon>
        <taxon>Fungi</taxon>
        <taxon>Dikarya</taxon>
        <taxon>Ascomycota</taxon>
        <taxon>Saccharomycotina</taxon>
        <taxon>Saccharomycetes</taxon>
        <taxon>Saccharomycetales</taxon>
        <taxon>Saccharomycetaceae</taxon>
        <taxon>Arxiozyma</taxon>
    </lineage>
</organism>
<dbReference type="InterPro" id="IPR012913">
    <property type="entry name" value="OS9-like_dom"/>
</dbReference>
<dbReference type="Pfam" id="PF07915">
    <property type="entry name" value="PRKCSH"/>
    <property type="match status" value="1"/>
</dbReference>
<comment type="caution">
    <text evidence="10">The sequence shown here is derived from an EMBL/GenBank/DDBJ whole genome shotgun (WGS) entry which is preliminary data.</text>
</comment>
<evidence type="ECO:0000313" key="10">
    <source>
        <dbReference type="EMBL" id="KAK5773857.1"/>
    </source>
</evidence>
<dbReference type="GO" id="GO:0030968">
    <property type="term" value="P:endoplasmic reticulum unfolded protein response"/>
    <property type="evidence" value="ECO:0007669"/>
    <property type="project" value="UniProtKB-UniRule"/>
</dbReference>
<comment type="subcellular location">
    <subcellularLocation>
        <location evidence="1 7">Endoplasmic reticulum membrane</location>
        <topology evidence="1 7">Peripheral membrane protein</topology>
        <orientation evidence="1 7">Lumenal side</orientation>
    </subcellularLocation>
</comment>
<evidence type="ECO:0000256" key="6">
    <source>
        <dbReference type="ARBA" id="ARBA00023157"/>
    </source>
</evidence>
<evidence type="ECO:0000256" key="4">
    <source>
        <dbReference type="ARBA" id="ARBA00022734"/>
    </source>
</evidence>
<dbReference type="Pfam" id="PF17880">
    <property type="entry name" value="Yos9_DD"/>
    <property type="match status" value="1"/>
</dbReference>
<dbReference type="InterPro" id="IPR009011">
    <property type="entry name" value="Man6P_isomerase_rcpt-bd_dom_sf"/>
</dbReference>
<evidence type="ECO:0000256" key="5">
    <source>
        <dbReference type="ARBA" id="ARBA00022824"/>
    </source>
</evidence>
<evidence type="ECO:0000256" key="8">
    <source>
        <dbReference type="SAM" id="SignalP"/>
    </source>
</evidence>
<evidence type="ECO:0000256" key="7">
    <source>
        <dbReference type="RuleBase" id="RU369099"/>
    </source>
</evidence>
<dbReference type="GO" id="GO:0030246">
    <property type="term" value="F:carbohydrate binding"/>
    <property type="evidence" value="ECO:0007669"/>
    <property type="project" value="UniProtKB-UniRule"/>
</dbReference>
<dbReference type="EMBL" id="JAWIZZ010000064">
    <property type="protein sequence ID" value="KAK5773857.1"/>
    <property type="molecule type" value="Genomic_DNA"/>
</dbReference>
<keyword evidence="6" id="KW-1015">Disulfide bond</keyword>
<dbReference type="GO" id="GO:0005788">
    <property type="term" value="C:endoplasmic reticulum lumen"/>
    <property type="evidence" value="ECO:0007669"/>
    <property type="project" value="UniProtKB-UniRule"/>
</dbReference>
<dbReference type="InterPro" id="IPR041039">
    <property type="entry name" value="Yos9_DD"/>
</dbReference>
<dbReference type="InterPro" id="IPR045149">
    <property type="entry name" value="OS-9-like"/>
</dbReference>
<evidence type="ECO:0000256" key="2">
    <source>
        <dbReference type="ARBA" id="ARBA00009918"/>
    </source>
</evidence>
<sequence length="719" mass="81436">MLRKNLFSPFLCLLIYLPYLSYGLSTPLEDPLSSQKFNIIYVSSLDETLDSLVQSHGNGTLLTLGDDMKCFIPNETKMSFLQQINNNVTIWNQLLEESLSKGLDIIDSTMHSKCLSQGNGFWKYQLCYDNDILQYHNSPSDTKFVNKLGSYLGISNSSEVTLIFDNEIGYYISEFLEPGDICDLTGKKREVEVQYVCGLNKDSPTLQWIKEVGTCIYEARVMLPGLCSLELFAKNEDKLSATQIVCQRSGKQNNGNVSHIYNIEGGIVDIVADFDPTFLNNEIFLLNPVDINQRLIYLLYTGEMTDTDVMEAALFNKFKNAFSTMIGGKLLKGPNNEIITLNDILEWWAPVINSDGELLFTVTLKMLSKGKAELYLTSKKNIYFPMKTVNVVNFSARDDNEINIANQDSQLQEKIEENMVIKEPESRVKIDGNKATLFLKNSKGEVVSIQRIQEAEDHYIFLFHILDENGEPISISNEATDELLVDLFENYGMGSVLEQLEDPDMVNNNINNEKGKIEFISPQIEKQSNFHITNSGVYQQKSEDKGFIDVSERNEKVVSFENIRSDEILEDVEDNYHNTNENIPPIEENVSEIAEDERQIKNNIKVVTSLEEEQVIDTNKQQNIDKLETKVTTKGLGSQSVEFIEIATKHDSVYDNQSDDIQEVQNISTASSCTEDTTDYELDFTSILKEILDGERISDETSTLTFPTSIKTAIIDSIE</sequence>
<evidence type="ECO:0000256" key="1">
    <source>
        <dbReference type="ARBA" id="ARBA00004367"/>
    </source>
</evidence>
<feature type="signal peptide" evidence="8">
    <location>
        <begin position="1"/>
        <end position="23"/>
    </location>
</feature>
<keyword evidence="7" id="KW-0472">Membrane</keyword>
<keyword evidence="3 8" id="KW-0732">Signal</keyword>
<accession>A0AAN7WLU8</accession>
<evidence type="ECO:0000256" key="3">
    <source>
        <dbReference type="ARBA" id="ARBA00022729"/>
    </source>
</evidence>
<reference evidence="11" key="1">
    <citation type="submission" date="2023-07" db="EMBL/GenBank/DDBJ databases">
        <title>A draft genome of Kazachstania heterogenica Y-27499.</title>
        <authorList>
            <person name="Donic C."/>
            <person name="Kralova J.S."/>
            <person name="Fidel L."/>
            <person name="Ben-Dor S."/>
            <person name="Jung S."/>
        </authorList>
    </citation>
    <scope>NUCLEOTIDE SEQUENCE [LARGE SCALE GENOMIC DNA]</scope>
    <source>
        <strain evidence="11">Y27499</strain>
    </source>
</reference>
<keyword evidence="5 7" id="KW-0256">Endoplasmic reticulum</keyword>
<comment type="function">
    <text evidence="7">Lectin involved in the quality control of the secretory pathway. As a member of the endoplasmic reticulum-associated degradation lumenal (ERAD-L) surveillance system, targets misfolded endoplasmic reticulum lumenal glycoproteins for degradation.</text>
</comment>
<feature type="chain" id="PRO_5042945357" description="Endoplasmic reticulum lectin" evidence="8">
    <location>
        <begin position="24"/>
        <end position="719"/>
    </location>
</feature>
<dbReference type="GO" id="GO:0030970">
    <property type="term" value="P:retrograde protein transport, ER to cytosol"/>
    <property type="evidence" value="ECO:0007669"/>
    <property type="project" value="TreeGrafter"/>
</dbReference>
<dbReference type="Gene3D" id="2.70.130.10">
    <property type="entry name" value="Mannose-6-phosphate receptor binding domain"/>
    <property type="match status" value="1"/>
</dbReference>
<dbReference type="InterPro" id="IPR044865">
    <property type="entry name" value="MRH_dom"/>
</dbReference>
<name>A0AAN7WLU8_9SACH</name>
<evidence type="ECO:0000313" key="11">
    <source>
        <dbReference type="Proteomes" id="UP001306508"/>
    </source>
</evidence>
<proteinExistence type="inferred from homology"/>